<gene>
    <name evidence="2" type="ORF">PXEA_LOCUS28587</name>
</gene>
<feature type="domain" description="Ig-like" evidence="1">
    <location>
        <begin position="16"/>
        <end position="131"/>
    </location>
</feature>
<evidence type="ECO:0000313" key="2">
    <source>
        <dbReference type="EMBL" id="VEL35147.1"/>
    </source>
</evidence>
<comment type="caution">
    <text evidence="2">The sequence shown here is derived from an EMBL/GenBank/DDBJ whole genome shotgun (WGS) entry which is preliminary data.</text>
</comment>
<protein>
    <recommendedName>
        <fullName evidence="1">Ig-like domain-containing protein</fullName>
    </recommendedName>
</protein>
<dbReference type="Proteomes" id="UP000784294">
    <property type="component" value="Unassembled WGS sequence"/>
</dbReference>
<name>A0A3S5CTB8_9PLAT</name>
<organism evidence="2 3">
    <name type="scientific">Protopolystoma xenopodis</name>
    <dbReference type="NCBI Taxonomy" id="117903"/>
    <lineage>
        <taxon>Eukaryota</taxon>
        <taxon>Metazoa</taxon>
        <taxon>Spiralia</taxon>
        <taxon>Lophotrochozoa</taxon>
        <taxon>Platyhelminthes</taxon>
        <taxon>Monogenea</taxon>
        <taxon>Polyopisthocotylea</taxon>
        <taxon>Polystomatidea</taxon>
        <taxon>Polystomatidae</taxon>
        <taxon>Protopolystoma</taxon>
    </lineage>
</organism>
<evidence type="ECO:0000313" key="3">
    <source>
        <dbReference type="Proteomes" id="UP000784294"/>
    </source>
</evidence>
<accession>A0A3S5CTB8</accession>
<reference evidence="2" key="1">
    <citation type="submission" date="2018-11" db="EMBL/GenBank/DDBJ databases">
        <authorList>
            <consortium name="Pathogen Informatics"/>
        </authorList>
    </citation>
    <scope>NUCLEOTIDE SEQUENCE</scope>
</reference>
<proteinExistence type="predicted"/>
<evidence type="ECO:0000259" key="1">
    <source>
        <dbReference type="PROSITE" id="PS50835"/>
    </source>
</evidence>
<dbReference type="PROSITE" id="PS50835">
    <property type="entry name" value="IG_LIKE"/>
    <property type="match status" value="1"/>
</dbReference>
<dbReference type="AlphaFoldDB" id="A0A3S5CTB8"/>
<keyword evidence="3" id="KW-1185">Reference proteome</keyword>
<dbReference type="InterPro" id="IPR013783">
    <property type="entry name" value="Ig-like_fold"/>
</dbReference>
<dbReference type="InterPro" id="IPR007110">
    <property type="entry name" value="Ig-like_dom"/>
</dbReference>
<dbReference type="Gene3D" id="2.60.40.10">
    <property type="entry name" value="Immunoglobulins"/>
    <property type="match status" value="1"/>
</dbReference>
<dbReference type="EMBL" id="CAAALY010249180">
    <property type="protein sequence ID" value="VEL35147.1"/>
    <property type="molecule type" value="Genomic_DNA"/>
</dbReference>
<sequence>MIETANEEVWSDIMKPEHQQIEAVIGQEAYICMNLALVSGQSVPAVQWFFQAASAAESASKSEWQELHSEQKLAEMTEISATAQEHHLFGQEVGKFWLLLPKFAATDAGKFKCVASVTNSSGEMQTASAITDLLTKAPLNESSPANLDVFCPQLKQALEASEDGIYLEEGEPLCLDICCLCGTIVNAEWALNGIPLRVSNYCQLELKSTQQVATQPNGEIRATTLSQASLHFEGPKLADAEVCSCAVSYMDEMASGEM</sequence>